<reference evidence="2" key="1">
    <citation type="journal article" date="2017" name="Nat. Commun.">
        <title>Biosynthesis of ilamycins featuring unusual building blocks and engineered production of enhanced anti-tuberculosis agents.</title>
        <authorList>
            <person name="Ma J."/>
            <person name="Huang H."/>
            <person name="Xie Y."/>
            <person name="Liu Z."/>
            <person name="Zhao J."/>
            <person name="Zhang C."/>
            <person name="Jia Y."/>
            <person name="Zhang Y."/>
            <person name="Zhang H."/>
            <person name="Zhang T."/>
            <person name="Ju J."/>
        </authorList>
    </citation>
    <scope>NUCLEOTIDE SEQUENCE</scope>
    <source>
        <strain evidence="2">SCSIO ZH16</strain>
    </source>
</reference>
<dbReference type="Proteomes" id="UP000252698">
    <property type="component" value="Chromosome"/>
</dbReference>
<dbReference type="CDD" id="cd07067">
    <property type="entry name" value="HP_PGM_like"/>
    <property type="match status" value="1"/>
</dbReference>
<dbReference type="GO" id="GO:0016787">
    <property type="term" value="F:hydrolase activity"/>
    <property type="evidence" value="ECO:0007669"/>
    <property type="project" value="UniProtKB-KW"/>
</dbReference>
<dbReference type="AlphaFoldDB" id="A0A286RZ38"/>
<dbReference type="PANTHER" id="PTHR20935:SF0">
    <property type="entry name" value="SERINE_THREONINE-PROTEIN PHOSPHATASE PGAM5, MITOCHONDRIAL"/>
    <property type="match status" value="1"/>
</dbReference>
<proteinExistence type="predicted"/>
<dbReference type="InterPro" id="IPR029033">
    <property type="entry name" value="His_PPase_superfam"/>
</dbReference>
<dbReference type="Pfam" id="PF00300">
    <property type="entry name" value="His_Phos_1"/>
    <property type="match status" value="1"/>
</dbReference>
<sequence length="195" mass="21354">MATRRLYVVRHGAADAFGALTDVGQRQTELLAERLARLPIGAVWHSPLPRAVRSAQLIGERLRGVPVQEAPELIDHIPHVPEKPPAAWAGVFDGYDPAEAAKGERLADALTGRFARDAEVETNEVLVTHAYQVAWLLRHALEAPRERWLGLSCGNAAVTAIEYYTGAAPSLLLYNDMSHLPAELRWTGFGPSVRP</sequence>
<dbReference type="Gene3D" id="3.40.50.1240">
    <property type="entry name" value="Phosphoglycerate mutase-like"/>
    <property type="match status" value="1"/>
</dbReference>
<dbReference type="EMBL" id="CP027306">
    <property type="protein sequence ID" value="AXE76428.1"/>
    <property type="molecule type" value="Genomic_DNA"/>
</dbReference>
<evidence type="ECO:0000313" key="2">
    <source>
        <dbReference type="EMBL" id="ASX95245.1"/>
    </source>
</evidence>
<dbReference type="GeneID" id="95517915"/>
<gene>
    <name evidence="3" type="ORF">C5746_05185</name>
</gene>
<evidence type="ECO:0000313" key="4">
    <source>
        <dbReference type="Proteomes" id="UP000252698"/>
    </source>
</evidence>
<organism evidence="2">
    <name type="scientific">Streptomyces atratus</name>
    <dbReference type="NCBI Taxonomy" id="1893"/>
    <lineage>
        <taxon>Bacteria</taxon>
        <taxon>Bacillati</taxon>
        <taxon>Actinomycetota</taxon>
        <taxon>Actinomycetes</taxon>
        <taxon>Kitasatosporales</taxon>
        <taxon>Streptomycetaceae</taxon>
        <taxon>Streptomyces</taxon>
    </lineage>
</organism>
<dbReference type="EMBL" id="KY173348">
    <property type="protein sequence ID" value="ASX95245.1"/>
    <property type="molecule type" value="Genomic_DNA"/>
</dbReference>
<name>A0A286RZ38_STRAR</name>
<dbReference type="InterPro" id="IPR051021">
    <property type="entry name" value="Mito_Ser/Thr_phosphatase"/>
</dbReference>
<dbReference type="RefSeq" id="WP_114243091.1">
    <property type="nucleotide sequence ID" value="NZ_CP027306.1"/>
</dbReference>
<dbReference type="InterPro" id="IPR013078">
    <property type="entry name" value="His_Pase_superF_clade-1"/>
</dbReference>
<evidence type="ECO:0000313" key="3">
    <source>
        <dbReference type="EMBL" id="AXE76428.1"/>
    </source>
</evidence>
<dbReference type="KEGG" id="sata:C5746_05185"/>
<dbReference type="SUPFAM" id="SSF53254">
    <property type="entry name" value="Phosphoglycerate mutase-like"/>
    <property type="match status" value="1"/>
</dbReference>
<evidence type="ECO:0000256" key="1">
    <source>
        <dbReference type="ARBA" id="ARBA00022801"/>
    </source>
</evidence>
<accession>A0A286RZ38</accession>
<protein>
    <submittedName>
        <fullName evidence="3">Histidine phosphatase family protein</fullName>
    </submittedName>
    <submittedName>
        <fullName evidence="2">Phosphoglycerate mutase</fullName>
    </submittedName>
</protein>
<dbReference type="PANTHER" id="PTHR20935">
    <property type="entry name" value="PHOSPHOGLYCERATE MUTASE-RELATED"/>
    <property type="match status" value="1"/>
</dbReference>
<keyword evidence="1" id="KW-0378">Hydrolase</keyword>
<reference evidence="3 4" key="2">
    <citation type="journal article" date="2018" name="Front. Microbiol.">
        <title>Genome Sequencing of Streptomyces atratus SCSIOZH16 and Activation Production of Nocardamine via Metabolic Engineering.</title>
        <authorList>
            <person name="Li Y."/>
            <person name="Zhang C."/>
            <person name="Liu C."/>
            <person name="Ju J."/>
            <person name="Ma J."/>
        </authorList>
    </citation>
    <scope>NUCLEOTIDE SEQUENCE [LARGE SCALE GENOMIC DNA]</scope>
    <source>
        <strain evidence="3 4">SCSIO_ZH16</strain>
    </source>
</reference>